<evidence type="ECO:0000256" key="2">
    <source>
        <dbReference type="ARBA" id="ARBA00022801"/>
    </source>
</evidence>
<reference evidence="5 6" key="1">
    <citation type="submission" date="2019-04" db="EMBL/GenBank/DDBJ databases">
        <title>Microbes associate with the intestines of laboratory mice.</title>
        <authorList>
            <person name="Navarre W."/>
            <person name="Wong E."/>
            <person name="Huang K.C."/>
            <person name="Tropini C."/>
            <person name="Ng K."/>
            <person name="Yu B."/>
        </authorList>
    </citation>
    <scope>NUCLEOTIDE SEQUENCE [LARGE SCALE GENOMIC DNA]</scope>
    <source>
        <strain evidence="5 6">NM83_B4-11</strain>
    </source>
</reference>
<dbReference type="SMART" id="SM00885">
    <property type="entry name" value="D5_N"/>
    <property type="match status" value="1"/>
</dbReference>
<keyword evidence="3" id="KW-0067">ATP-binding</keyword>
<dbReference type="InterPro" id="IPR051620">
    <property type="entry name" value="ORF904-like_C"/>
</dbReference>
<evidence type="ECO:0000256" key="3">
    <source>
        <dbReference type="ARBA" id="ARBA00022840"/>
    </source>
</evidence>
<dbReference type="RefSeq" id="WP_136450976.1">
    <property type="nucleotide sequence ID" value="NZ_SSTI01000003.1"/>
</dbReference>
<evidence type="ECO:0000313" key="5">
    <source>
        <dbReference type="EMBL" id="THG41001.1"/>
    </source>
</evidence>
<keyword evidence="1" id="KW-0547">Nucleotide-binding</keyword>
<dbReference type="SUPFAM" id="SSF56747">
    <property type="entry name" value="Prim-pol domain"/>
    <property type="match status" value="1"/>
</dbReference>
<dbReference type="Gene3D" id="3.40.50.300">
    <property type="entry name" value="P-loop containing nucleotide triphosphate hydrolases"/>
    <property type="match status" value="1"/>
</dbReference>
<dbReference type="Pfam" id="PF19263">
    <property type="entry name" value="DUF5906"/>
    <property type="match status" value="1"/>
</dbReference>
<evidence type="ECO:0000256" key="1">
    <source>
        <dbReference type="ARBA" id="ARBA00022741"/>
    </source>
</evidence>
<keyword evidence="6" id="KW-1185">Reference proteome</keyword>
<dbReference type="InterPro" id="IPR006500">
    <property type="entry name" value="Helicase_put_C_phage/plasmid"/>
</dbReference>
<dbReference type="CDD" id="cd04859">
    <property type="entry name" value="Prim_Pol"/>
    <property type="match status" value="1"/>
</dbReference>
<keyword evidence="2" id="KW-0378">Hydrolase</keyword>
<evidence type="ECO:0000259" key="4">
    <source>
        <dbReference type="PROSITE" id="PS51206"/>
    </source>
</evidence>
<accession>A0ABY2QJB5</accession>
<dbReference type="EMBL" id="SSTI01000003">
    <property type="protein sequence ID" value="THG41001.1"/>
    <property type="molecule type" value="Genomic_DNA"/>
</dbReference>
<dbReference type="SMART" id="SM00943">
    <property type="entry name" value="Prim-Pol"/>
    <property type="match status" value="1"/>
</dbReference>
<comment type="caution">
    <text evidence="5">The sequence shown here is derived from an EMBL/GenBank/DDBJ whole genome shotgun (WGS) entry which is preliminary data.</text>
</comment>
<organism evidence="5 6">
    <name type="scientific">Sphingomonas olei</name>
    <dbReference type="NCBI Taxonomy" id="1886787"/>
    <lineage>
        <taxon>Bacteria</taxon>
        <taxon>Pseudomonadati</taxon>
        <taxon>Pseudomonadota</taxon>
        <taxon>Alphaproteobacteria</taxon>
        <taxon>Sphingomonadales</taxon>
        <taxon>Sphingomonadaceae</taxon>
        <taxon>Sphingomonas</taxon>
    </lineage>
</organism>
<proteinExistence type="predicted"/>
<name>A0ABY2QJB5_9SPHN</name>
<dbReference type="InterPro" id="IPR015330">
    <property type="entry name" value="DNA_primase/pol_bifunc_N"/>
</dbReference>
<dbReference type="InterPro" id="IPR014818">
    <property type="entry name" value="Phage/plasmid_primase_P4_C"/>
</dbReference>
<feature type="domain" description="SF3 helicase" evidence="4">
    <location>
        <begin position="473"/>
        <end position="633"/>
    </location>
</feature>
<dbReference type="PANTHER" id="PTHR35372">
    <property type="entry name" value="ATP BINDING PROTEIN-RELATED"/>
    <property type="match status" value="1"/>
</dbReference>
<dbReference type="PROSITE" id="PS51206">
    <property type="entry name" value="SF3_HELICASE_1"/>
    <property type="match status" value="1"/>
</dbReference>
<dbReference type="PANTHER" id="PTHR35372:SF2">
    <property type="entry name" value="SF3 HELICASE DOMAIN-CONTAINING PROTEIN"/>
    <property type="match status" value="1"/>
</dbReference>
<dbReference type="InterPro" id="IPR014015">
    <property type="entry name" value="Helicase_SF3_DNA-vir"/>
</dbReference>
<dbReference type="InterPro" id="IPR045455">
    <property type="entry name" value="NrS-1_pol-like_helicase"/>
</dbReference>
<dbReference type="Pfam" id="PF08706">
    <property type="entry name" value="D5_N"/>
    <property type="match status" value="1"/>
</dbReference>
<dbReference type="InterPro" id="IPR027417">
    <property type="entry name" value="P-loop_NTPase"/>
</dbReference>
<dbReference type="Proteomes" id="UP000308038">
    <property type="component" value="Unassembled WGS sequence"/>
</dbReference>
<evidence type="ECO:0000313" key="6">
    <source>
        <dbReference type="Proteomes" id="UP000308038"/>
    </source>
</evidence>
<sequence>MTDKRARAMVRERIKLAGIGWHTFSAHGIDVLGDCDCGKGGCQAPGKHPRFGGSDRGATVDNERIKREGRFADANVGLHCGLSNLVVLDIDPRNGGRETFAGLQRQCPALEGAVIADTGGGGEHHFFRATEGVAYPSSLGPGVDVLSGNKYPIIAPSRHHSGNVYRWRKDCDPFDAGFLLSPLPDCILATIDAGELDSPPPAEPIEESEAEVARLRSALECVSADCSRNDWRDHLFAIHATGWECSEELARHWSMTAPHLWSEEAFEGIWRSAKARRPGGRTIASIYRAAKRNGWSDPTGPAHPDTLGDISNGRRFAERYRDALIYDRASKVWREYDNGIWRPCDTGQHVAAAKAVADEIVSETVAAFQADPSDKARAALNQGVRVHRSSQRIEAMIQMAAAEPQMSVADPSAFDADPYLLGVEGGAVDLRTGRLLPPSPAHRISKCVGVRFDPAATCPRFDRFLSDILPNKEEVRFVQRFAGYSLTGSVDEEAFLFMQGAGANGKSVLANILSDVLGDYAVTVGAELLAVTKNESEANRFKVRLRGVRMALVNEVGQNDTFNDQRVKEIVSREAIPARHLYGEAFDFTPSHKIWIRGNHRPAVLDSGDGMWRRLILLVFGRQFDPDDRVRDLDRQLLSDEGSGILNWMIAGCLRWQRDGLRIPPSISRETAQYRNDTDIVGDWIATECELRPGLRGGVIALFESYRQSCASAGVAPRSKPAFVRMMTARGHRRGSTNGKAYLSGIDLNSDEL</sequence>
<protein>
    <recommendedName>
        <fullName evidence="4">SF3 helicase domain-containing protein</fullName>
    </recommendedName>
</protein>
<gene>
    <name evidence="5" type="ORF">E5988_05345</name>
</gene>
<dbReference type="NCBIfam" id="TIGR01613">
    <property type="entry name" value="primase_Cterm"/>
    <property type="match status" value="1"/>
</dbReference>
<dbReference type="Pfam" id="PF09250">
    <property type="entry name" value="Prim-Pol"/>
    <property type="match status" value="1"/>
</dbReference>